<keyword evidence="2" id="KW-1185">Reference proteome</keyword>
<dbReference type="EMBL" id="KL198035">
    <property type="protein sequence ID" value="KDQ14899.1"/>
    <property type="molecule type" value="Genomic_DNA"/>
</dbReference>
<dbReference type="AlphaFoldDB" id="A0A067MHA8"/>
<organism evidence="1 2">
    <name type="scientific">Botryobasidium botryosum (strain FD-172 SS1)</name>
    <dbReference type="NCBI Taxonomy" id="930990"/>
    <lineage>
        <taxon>Eukaryota</taxon>
        <taxon>Fungi</taxon>
        <taxon>Dikarya</taxon>
        <taxon>Basidiomycota</taxon>
        <taxon>Agaricomycotina</taxon>
        <taxon>Agaricomycetes</taxon>
        <taxon>Cantharellales</taxon>
        <taxon>Botryobasidiaceae</taxon>
        <taxon>Botryobasidium</taxon>
    </lineage>
</organism>
<gene>
    <name evidence="1" type="ORF">BOTBODRAFT_332390</name>
</gene>
<evidence type="ECO:0008006" key="3">
    <source>
        <dbReference type="Google" id="ProtNLM"/>
    </source>
</evidence>
<dbReference type="GO" id="GO:0005634">
    <property type="term" value="C:nucleus"/>
    <property type="evidence" value="ECO:0007669"/>
    <property type="project" value="TreeGrafter"/>
</dbReference>
<dbReference type="PANTHER" id="PTHR31285:SF0">
    <property type="entry name" value="NICOTINAMIDE MONONUCLEOTIDE ADENYLYLTRANSFERASE"/>
    <property type="match status" value="1"/>
</dbReference>
<reference evidence="2" key="1">
    <citation type="journal article" date="2014" name="Proc. Natl. Acad. Sci. U.S.A.">
        <title>Extensive sampling of basidiomycete genomes demonstrates inadequacy of the white-rot/brown-rot paradigm for wood decay fungi.</title>
        <authorList>
            <person name="Riley R."/>
            <person name="Salamov A.A."/>
            <person name="Brown D.W."/>
            <person name="Nagy L.G."/>
            <person name="Floudas D."/>
            <person name="Held B.W."/>
            <person name="Levasseur A."/>
            <person name="Lombard V."/>
            <person name="Morin E."/>
            <person name="Otillar R."/>
            <person name="Lindquist E.A."/>
            <person name="Sun H."/>
            <person name="LaButti K.M."/>
            <person name="Schmutz J."/>
            <person name="Jabbour D."/>
            <person name="Luo H."/>
            <person name="Baker S.E."/>
            <person name="Pisabarro A.G."/>
            <person name="Walton J.D."/>
            <person name="Blanchette R.A."/>
            <person name="Henrissat B."/>
            <person name="Martin F."/>
            <person name="Cullen D."/>
            <person name="Hibbett D.S."/>
            <person name="Grigoriev I.V."/>
        </authorList>
    </citation>
    <scope>NUCLEOTIDE SEQUENCE [LARGE SCALE GENOMIC DNA]</scope>
    <source>
        <strain evidence="2">FD-172 SS1</strain>
    </source>
</reference>
<dbReference type="OrthoDB" id="5591297at2759"/>
<name>A0A067MHA8_BOTB1</name>
<dbReference type="FunCoup" id="A0A067MHA8">
    <property type="interactions" value="230"/>
</dbReference>
<accession>A0A067MHA8</accession>
<evidence type="ECO:0000313" key="2">
    <source>
        <dbReference type="Proteomes" id="UP000027195"/>
    </source>
</evidence>
<dbReference type="GO" id="GO:0016887">
    <property type="term" value="F:ATP hydrolysis activity"/>
    <property type="evidence" value="ECO:0007669"/>
    <property type="project" value="TreeGrafter"/>
</dbReference>
<dbReference type="InParanoid" id="A0A067MHA8"/>
<dbReference type="Gene3D" id="3.40.50.620">
    <property type="entry name" value="HUPs"/>
    <property type="match status" value="1"/>
</dbReference>
<dbReference type="Proteomes" id="UP000027195">
    <property type="component" value="Unassembled WGS sequence"/>
</dbReference>
<dbReference type="GO" id="GO:0005737">
    <property type="term" value="C:cytoplasm"/>
    <property type="evidence" value="ECO:0007669"/>
    <property type="project" value="TreeGrafter"/>
</dbReference>
<dbReference type="SUPFAM" id="SSF52374">
    <property type="entry name" value="Nucleotidylyl transferase"/>
    <property type="match status" value="1"/>
</dbReference>
<dbReference type="InterPro" id="IPR014729">
    <property type="entry name" value="Rossmann-like_a/b/a_fold"/>
</dbReference>
<dbReference type="PANTHER" id="PTHR31285">
    <property type="entry name" value="NICOTINAMIDE MONONUCLEOTIDE ADENYLYLTRANSFERASE"/>
    <property type="match status" value="1"/>
</dbReference>
<evidence type="ECO:0000313" key="1">
    <source>
        <dbReference type="EMBL" id="KDQ14899.1"/>
    </source>
</evidence>
<dbReference type="GO" id="GO:0000309">
    <property type="term" value="F:nicotinamide-nucleotide adenylyltransferase activity"/>
    <property type="evidence" value="ECO:0007669"/>
    <property type="project" value="TreeGrafter"/>
</dbReference>
<sequence length="335" mass="36493">MSRARASAVSVTIKTSVCAPPAPASARFLFPFPFPFRSRFCLRFRFRDHRPMSSAVSPSHLASAIERVQSPASGVQVDVVYSTHSKWPQPTAGSSAGHALRVSVLDSSFNPPTRAHLALARTAPQGAHRSSEYDAHLLLFSVRNVDKTLKLGDASPVQRLQMMIHLARDLESHLSSPNVAVAVIDEPTFVGKATKLLAHFHNASIHPAPLLTFIVGYDTLTRLFAPQYYPPERTPASMRTAVKQFFWPGGANSSVVCARRPTAGGDANPDEKAFLESADVAGYVRVGKIRLVDISDEERHISSTAVRNGVAAGSKDWEKMCTPSIVEFVRNLNVL</sequence>
<dbReference type="STRING" id="930990.A0A067MHA8"/>
<dbReference type="HOGENOM" id="CLU_032651_1_0_1"/>
<protein>
    <recommendedName>
        <fullName evidence="3">Nicotinamide-nucleotide adenylyltransferase</fullName>
    </recommendedName>
</protein>
<proteinExistence type="predicted"/>